<accession>A0A383C375</accession>
<gene>
    <name evidence="1" type="ORF">METZ01_LOCUS479343</name>
</gene>
<dbReference type="EMBL" id="UINC01205351">
    <property type="protein sequence ID" value="SVE26489.1"/>
    <property type="molecule type" value="Genomic_DNA"/>
</dbReference>
<sequence length="59" mass="5810">LSQGVRRRPGTRTGKVTNLGLVGGGIQVSEGDDVRLGLNGAASAPAVLAGSAHGVGSKW</sequence>
<name>A0A383C375_9ZZZZ</name>
<dbReference type="AlphaFoldDB" id="A0A383C375"/>
<reference evidence="1" key="1">
    <citation type="submission" date="2018-05" db="EMBL/GenBank/DDBJ databases">
        <authorList>
            <person name="Lanie J.A."/>
            <person name="Ng W.-L."/>
            <person name="Kazmierczak K.M."/>
            <person name="Andrzejewski T.M."/>
            <person name="Davidsen T.M."/>
            <person name="Wayne K.J."/>
            <person name="Tettelin H."/>
            <person name="Glass J.I."/>
            <person name="Rusch D."/>
            <person name="Podicherti R."/>
            <person name="Tsui H.-C.T."/>
            <person name="Winkler M.E."/>
        </authorList>
    </citation>
    <scope>NUCLEOTIDE SEQUENCE</scope>
</reference>
<evidence type="ECO:0000313" key="1">
    <source>
        <dbReference type="EMBL" id="SVE26489.1"/>
    </source>
</evidence>
<proteinExistence type="predicted"/>
<feature type="non-terminal residue" evidence="1">
    <location>
        <position position="1"/>
    </location>
</feature>
<protein>
    <submittedName>
        <fullName evidence="1">Uncharacterized protein</fullName>
    </submittedName>
</protein>
<organism evidence="1">
    <name type="scientific">marine metagenome</name>
    <dbReference type="NCBI Taxonomy" id="408172"/>
    <lineage>
        <taxon>unclassified sequences</taxon>
        <taxon>metagenomes</taxon>
        <taxon>ecological metagenomes</taxon>
    </lineage>
</organism>